<evidence type="ECO:0000313" key="3">
    <source>
        <dbReference type="Proteomes" id="UP000219452"/>
    </source>
</evidence>
<sequence>MQPNHLIPISEFCVHHHVEIAFVNSLEQQGLVETICVEQLVYVQPDQLPRLEKLVRLHQDLAIHPDDLDVVSDLLERLEGLQDELTQLQNRLVFYERE</sequence>
<dbReference type="Proteomes" id="UP000219452">
    <property type="component" value="Unassembled WGS sequence"/>
</dbReference>
<proteinExistence type="predicted"/>
<feature type="coiled-coil region" evidence="1">
    <location>
        <begin position="71"/>
        <end position="98"/>
    </location>
</feature>
<accession>A0A286GKP8</accession>
<dbReference type="RefSeq" id="WP_097129660.1">
    <property type="nucleotide sequence ID" value="NZ_OCNH01000005.1"/>
</dbReference>
<protein>
    <submittedName>
        <fullName evidence="2">MerR HTH family regulatory protein</fullName>
    </submittedName>
</protein>
<dbReference type="AlphaFoldDB" id="A0A286GKP8"/>
<keyword evidence="1" id="KW-0175">Coiled coil</keyword>
<evidence type="ECO:0000313" key="2">
    <source>
        <dbReference type="EMBL" id="SOD96111.1"/>
    </source>
</evidence>
<name>A0A286GKP8_9BACT</name>
<dbReference type="Gene3D" id="1.10.1660.10">
    <property type="match status" value="1"/>
</dbReference>
<organism evidence="2 3">
    <name type="scientific">Spirosoma fluviale</name>
    <dbReference type="NCBI Taxonomy" id="1597977"/>
    <lineage>
        <taxon>Bacteria</taxon>
        <taxon>Pseudomonadati</taxon>
        <taxon>Bacteroidota</taxon>
        <taxon>Cytophagia</taxon>
        <taxon>Cytophagales</taxon>
        <taxon>Cytophagaceae</taxon>
        <taxon>Spirosoma</taxon>
    </lineage>
</organism>
<evidence type="ECO:0000256" key="1">
    <source>
        <dbReference type="SAM" id="Coils"/>
    </source>
</evidence>
<gene>
    <name evidence="2" type="ORF">SAMN06269250_5142</name>
</gene>
<dbReference type="EMBL" id="OCNH01000005">
    <property type="protein sequence ID" value="SOD96111.1"/>
    <property type="molecule type" value="Genomic_DNA"/>
</dbReference>
<dbReference type="OrthoDB" id="1494789at2"/>
<reference evidence="3" key="1">
    <citation type="submission" date="2017-09" db="EMBL/GenBank/DDBJ databases">
        <authorList>
            <person name="Varghese N."/>
            <person name="Submissions S."/>
        </authorList>
    </citation>
    <scope>NUCLEOTIDE SEQUENCE [LARGE SCALE GENOMIC DNA]</scope>
    <source>
        <strain evidence="3">DSM 29961</strain>
    </source>
</reference>
<keyword evidence="3" id="KW-1185">Reference proteome</keyword>
<dbReference type="Pfam" id="PF13591">
    <property type="entry name" value="MerR_2"/>
    <property type="match status" value="1"/>
</dbReference>